<proteinExistence type="predicted"/>
<sequence length="333" mass="38505">MLFNAPNSTDSDLVIDCELIPLAKQLIKTFCNVDSDNSTPDDRWYIIEIINISWTLFTDSLEAGPYSLSSIVTSAFDDMKELTSLLVESRQKFQSDYASDLIFLEKLISTQYVDVVSFLEHDLLARLFSVHQPQTVPLSNARFHFHLISVITLLLDTKLEDECDTETESTPASLCVERVVDVAKYYLAFILPKESCLELDPDDIWSVTSTITKLNNTFTDLEQYETQRGREVSTERELWETAWMTEVEDEDMLKERLEGMNQQDEDMRENETDRWVLRRRRLGECGFEDALEARTTCREPLETDDLFDVIHAMEKEEGVNFDMMDGDDSDEDD</sequence>
<gene>
    <name evidence="1" type="ORF">BLNAU_21360</name>
</gene>
<name>A0ABQ9WW42_9EUKA</name>
<dbReference type="EMBL" id="JARBJD010000332">
    <property type="protein sequence ID" value="KAK2943709.1"/>
    <property type="molecule type" value="Genomic_DNA"/>
</dbReference>
<evidence type="ECO:0000313" key="1">
    <source>
        <dbReference type="EMBL" id="KAK2943709.1"/>
    </source>
</evidence>
<comment type="caution">
    <text evidence="1">The sequence shown here is derived from an EMBL/GenBank/DDBJ whole genome shotgun (WGS) entry which is preliminary data.</text>
</comment>
<evidence type="ECO:0000313" key="2">
    <source>
        <dbReference type="Proteomes" id="UP001281761"/>
    </source>
</evidence>
<reference evidence="1 2" key="1">
    <citation type="journal article" date="2022" name="bioRxiv">
        <title>Genomics of Preaxostyla Flagellates Illuminates Evolutionary Transitions and the Path Towards Mitochondrial Loss.</title>
        <authorList>
            <person name="Novak L.V.F."/>
            <person name="Treitli S.C."/>
            <person name="Pyrih J."/>
            <person name="Halakuc P."/>
            <person name="Pipaliya S.V."/>
            <person name="Vacek V."/>
            <person name="Brzon O."/>
            <person name="Soukal P."/>
            <person name="Eme L."/>
            <person name="Dacks J.B."/>
            <person name="Karnkowska A."/>
            <person name="Elias M."/>
            <person name="Hampl V."/>
        </authorList>
    </citation>
    <scope>NUCLEOTIDE SEQUENCE [LARGE SCALE GENOMIC DNA]</scope>
    <source>
        <strain evidence="1">NAU3</strain>
        <tissue evidence="1">Gut</tissue>
    </source>
</reference>
<accession>A0ABQ9WW42</accession>
<organism evidence="1 2">
    <name type="scientific">Blattamonas nauphoetae</name>
    <dbReference type="NCBI Taxonomy" id="2049346"/>
    <lineage>
        <taxon>Eukaryota</taxon>
        <taxon>Metamonada</taxon>
        <taxon>Preaxostyla</taxon>
        <taxon>Oxymonadida</taxon>
        <taxon>Blattamonas</taxon>
    </lineage>
</organism>
<keyword evidence="2" id="KW-1185">Reference proteome</keyword>
<dbReference type="Proteomes" id="UP001281761">
    <property type="component" value="Unassembled WGS sequence"/>
</dbReference>
<protein>
    <submittedName>
        <fullName evidence="1">Uncharacterized protein</fullName>
    </submittedName>
</protein>